<protein>
    <submittedName>
        <fullName evidence="2">Glycosyltransferase family 4 protein</fullName>
    </submittedName>
</protein>
<evidence type="ECO:0000313" key="2">
    <source>
        <dbReference type="EMBL" id="NOL60143.1"/>
    </source>
</evidence>
<dbReference type="PANTHER" id="PTHR45947">
    <property type="entry name" value="SULFOQUINOVOSYL TRANSFERASE SQD2"/>
    <property type="match status" value="1"/>
</dbReference>
<accession>A0A7K4FMA0</accession>
<feature type="domain" description="Glycosyl transferase family 1" evidence="1">
    <location>
        <begin position="135"/>
        <end position="253"/>
    </location>
</feature>
<dbReference type="Pfam" id="PF00534">
    <property type="entry name" value="Glycos_transf_1"/>
    <property type="match status" value="1"/>
</dbReference>
<evidence type="ECO:0000259" key="1">
    <source>
        <dbReference type="Pfam" id="PF00534"/>
    </source>
</evidence>
<dbReference type="Proteomes" id="UP000546917">
    <property type="component" value="Unassembled WGS sequence"/>
</dbReference>
<comment type="caution">
    <text evidence="2">The sequence shown here is derived from an EMBL/GenBank/DDBJ whole genome shotgun (WGS) entry which is preliminary data.</text>
</comment>
<dbReference type="EMBL" id="JABGBP010000163">
    <property type="protein sequence ID" value="NOL60143.1"/>
    <property type="molecule type" value="Genomic_DNA"/>
</dbReference>
<dbReference type="GO" id="GO:0016757">
    <property type="term" value="F:glycosyltransferase activity"/>
    <property type="evidence" value="ECO:0007669"/>
    <property type="project" value="InterPro"/>
</dbReference>
<dbReference type="SUPFAM" id="SSF53756">
    <property type="entry name" value="UDP-Glycosyltransferase/glycogen phosphorylase"/>
    <property type="match status" value="1"/>
</dbReference>
<dbReference type="PANTHER" id="PTHR45947:SF3">
    <property type="entry name" value="SULFOQUINOVOSYL TRANSFERASE SQD2"/>
    <property type="match status" value="1"/>
</dbReference>
<dbReference type="RefSeq" id="WP_171481564.1">
    <property type="nucleotide sequence ID" value="NZ_JABGBP010000163.1"/>
</dbReference>
<name>A0A7K4FMA0_9ARCH</name>
<dbReference type="InterPro" id="IPR001296">
    <property type="entry name" value="Glyco_trans_1"/>
</dbReference>
<proteinExistence type="predicted"/>
<dbReference type="CDD" id="cd03801">
    <property type="entry name" value="GT4_PimA-like"/>
    <property type="match status" value="1"/>
</dbReference>
<gene>
    <name evidence="2" type="ORF">HLB00_04745</name>
</gene>
<evidence type="ECO:0000313" key="3">
    <source>
        <dbReference type="Proteomes" id="UP000546917"/>
    </source>
</evidence>
<dbReference type="Gene3D" id="3.40.50.2000">
    <property type="entry name" value="Glycogen Phosphorylase B"/>
    <property type="match status" value="2"/>
</dbReference>
<reference evidence="2 3" key="1">
    <citation type="submission" date="2020-05" db="EMBL/GenBank/DDBJ databases">
        <authorList>
            <person name="Zhang R."/>
        </authorList>
    </citation>
    <scope>NUCLEOTIDE SEQUENCE [LARGE SCALE GENOMIC DNA]</scope>
    <source>
        <strain evidence="2 3">DSM 28986</strain>
    </source>
</reference>
<organism evidence="2 3">
    <name type="scientific">Ferroplasma acidiphilum</name>
    <dbReference type="NCBI Taxonomy" id="74969"/>
    <lineage>
        <taxon>Archaea</taxon>
        <taxon>Methanobacteriati</taxon>
        <taxon>Thermoplasmatota</taxon>
        <taxon>Thermoplasmata</taxon>
        <taxon>Thermoplasmatales</taxon>
        <taxon>Ferroplasmaceae</taxon>
        <taxon>Ferroplasma</taxon>
    </lineage>
</organism>
<dbReference type="InterPro" id="IPR050194">
    <property type="entry name" value="Glycosyltransferase_grp1"/>
</dbReference>
<sequence length="319" mass="37554">MSINENNKLLKIYKNLFFKPEIRTFKNVDKTTLKEIRDTDVVYLFANEFSVFFSGLNIPIIGSMHTFNLVKLENNNIFRKIYFHFVYSIYFKNINVFNLFKADPALMDKLKKNFKVKKIMVLPPGVDASFFYPDYNVNNKNIKFLFIASLVAEKGLDILLPLIDKMDNNNVEFHIAGGGELADKIKTNKRIIYHGILNDTDLAKLYRECDIFIYPSHADTFSLVTLQALSSGLYVMCSDYLKGNFDDFENKYLEYLPLNLDIWYKRVTEVINNRNIIKHDKSEEYSYVKDNYDWPVISKKFYDYMIEYYNESKGITDES</sequence>
<keyword evidence="2" id="KW-0808">Transferase</keyword>
<dbReference type="AlphaFoldDB" id="A0A7K4FMA0"/>